<sequence>MAETVNKEFKADTTDEGGYGVNSHGDAFSISNQAGLDGSGGSLSATENTITPQSDTPQSSSSVDVAGLANDGTQVESYPASTNPLQTKGAVDTETSDVVGA</sequence>
<evidence type="ECO:0000256" key="1">
    <source>
        <dbReference type="SAM" id="MobiDB-lite"/>
    </source>
</evidence>
<evidence type="ECO:0000313" key="2">
    <source>
        <dbReference type="EMBL" id="TIA88576.1"/>
    </source>
</evidence>
<dbReference type="Proteomes" id="UP000310189">
    <property type="component" value="Unassembled WGS sequence"/>
</dbReference>
<reference evidence="2 3" key="1">
    <citation type="submission" date="2019-03" db="EMBL/GenBank/DDBJ databases">
        <title>Sequencing 23 genomes of Wallemia ichthyophaga.</title>
        <authorList>
            <person name="Gostincar C."/>
        </authorList>
    </citation>
    <scope>NUCLEOTIDE SEQUENCE [LARGE SCALE GENOMIC DNA]</scope>
    <source>
        <strain evidence="2 3">EXF-5753</strain>
    </source>
</reference>
<proteinExistence type="predicted"/>
<dbReference type="OrthoDB" id="10515171at2759"/>
<organism evidence="2 3">
    <name type="scientific">Wallemia hederae</name>
    <dbReference type="NCBI Taxonomy" id="1540922"/>
    <lineage>
        <taxon>Eukaryota</taxon>
        <taxon>Fungi</taxon>
        <taxon>Dikarya</taxon>
        <taxon>Basidiomycota</taxon>
        <taxon>Wallemiomycotina</taxon>
        <taxon>Wallemiomycetes</taxon>
        <taxon>Wallemiales</taxon>
        <taxon>Wallemiaceae</taxon>
        <taxon>Wallemia</taxon>
    </lineage>
</organism>
<comment type="caution">
    <text evidence="2">The sequence shown here is derived from an EMBL/GenBank/DDBJ whole genome shotgun (WGS) entry which is preliminary data.</text>
</comment>
<feature type="compositionally biased region" description="Polar residues" evidence="1">
    <location>
        <begin position="71"/>
        <end position="86"/>
    </location>
</feature>
<gene>
    <name evidence="2" type="ORF">E3P99_02512</name>
</gene>
<name>A0A4T0FP47_9BASI</name>
<accession>A0A4T0FP47</accession>
<evidence type="ECO:0000313" key="3">
    <source>
        <dbReference type="Proteomes" id="UP000310189"/>
    </source>
</evidence>
<keyword evidence="3" id="KW-1185">Reference proteome</keyword>
<feature type="compositionally biased region" description="Basic and acidic residues" evidence="1">
    <location>
        <begin position="1"/>
        <end position="13"/>
    </location>
</feature>
<dbReference type="EMBL" id="SPNW01000036">
    <property type="protein sequence ID" value="TIA88576.1"/>
    <property type="molecule type" value="Genomic_DNA"/>
</dbReference>
<feature type="compositionally biased region" description="Low complexity" evidence="1">
    <location>
        <begin position="51"/>
        <end position="65"/>
    </location>
</feature>
<protein>
    <submittedName>
        <fullName evidence="2">Uncharacterized protein</fullName>
    </submittedName>
</protein>
<feature type="region of interest" description="Disordered" evidence="1">
    <location>
        <begin position="1"/>
        <end position="101"/>
    </location>
</feature>
<dbReference type="AlphaFoldDB" id="A0A4T0FP47"/>